<dbReference type="Gene3D" id="3.90.1150.30">
    <property type="match status" value="1"/>
</dbReference>
<dbReference type="OrthoDB" id="3194910at2"/>
<dbReference type="Proteomes" id="UP000029481">
    <property type="component" value="Chromosome"/>
</dbReference>
<dbReference type="EMBL" id="CP009451">
    <property type="protein sequence ID" value="AIR03234.1"/>
    <property type="molecule type" value="Genomic_DNA"/>
</dbReference>
<dbReference type="InterPro" id="IPR038056">
    <property type="entry name" value="YjbR-like_sf"/>
</dbReference>
<dbReference type="InterPro" id="IPR007351">
    <property type="entry name" value="YjbR"/>
</dbReference>
<accession>A0A089PYC0</accession>
<reference evidence="1 2" key="1">
    <citation type="submission" date="2014-09" db="EMBL/GenBank/DDBJ databases">
        <title>Cedecea neteri SSMD04 Genome Sequencing.</title>
        <authorList>
            <person name="Tan J.-Y."/>
        </authorList>
    </citation>
    <scope>NUCLEOTIDE SEQUENCE [LARGE SCALE GENOMIC DNA]</scope>
    <source>
        <strain evidence="1 2">SSMD04</strain>
    </source>
</reference>
<dbReference type="PANTHER" id="PTHR35145">
    <property type="entry name" value="CYTOPLASMIC PROTEIN-RELATED"/>
    <property type="match status" value="1"/>
</dbReference>
<dbReference type="PANTHER" id="PTHR35145:SF1">
    <property type="entry name" value="CYTOPLASMIC PROTEIN"/>
    <property type="match status" value="1"/>
</dbReference>
<gene>
    <name evidence="1" type="ORF">JT31_00900</name>
</gene>
<sequence length="116" mass="13335">MKREALFAAVFDKYQVEPDYPWDKFKDYAVLRHRYKRKWFGVVLSISSAKLGLESDVIVDILNVKVMPGAVGSLRMQPGILPAYHMNKEHWVTVLIDKVPDELILGLIDESFGLTR</sequence>
<evidence type="ECO:0000313" key="2">
    <source>
        <dbReference type="Proteomes" id="UP000029481"/>
    </source>
</evidence>
<evidence type="ECO:0000313" key="1">
    <source>
        <dbReference type="EMBL" id="AIR03234.1"/>
    </source>
</evidence>
<dbReference type="Pfam" id="PF04237">
    <property type="entry name" value="YjbR"/>
    <property type="match status" value="1"/>
</dbReference>
<protein>
    <submittedName>
        <fullName evidence="1">MmcQ protein</fullName>
    </submittedName>
</protein>
<dbReference type="RefSeq" id="WP_038472244.1">
    <property type="nucleotide sequence ID" value="NZ_CP009451.1"/>
</dbReference>
<proteinExistence type="predicted"/>
<dbReference type="SUPFAM" id="SSF142906">
    <property type="entry name" value="YjbR-like"/>
    <property type="match status" value="1"/>
</dbReference>
<keyword evidence="2" id="KW-1185">Reference proteome</keyword>
<dbReference type="AlphaFoldDB" id="A0A089PYC0"/>
<name>A0A089PYC0_9ENTR</name>
<dbReference type="KEGG" id="cnt:JT31_00900"/>
<dbReference type="InterPro" id="IPR058532">
    <property type="entry name" value="YjbR/MT2646/Rv2570-like"/>
</dbReference>
<organism evidence="1 2">
    <name type="scientific">Cedecea neteri</name>
    <dbReference type="NCBI Taxonomy" id="158822"/>
    <lineage>
        <taxon>Bacteria</taxon>
        <taxon>Pseudomonadati</taxon>
        <taxon>Pseudomonadota</taxon>
        <taxon>Gammaproteobacteria</taxon>
        <taxon>Enterobacterales</taxon>
        <taxon>Enterobacteriaceae</taxon>
        <taxon>Cedecea</taxon>
    </lineage>
</organism>